<dbReference type="PANTHER" id="PTHR35046:SF9">
    <property type="entry name" value="RNA-DIRECTED DNA POLYMERASE"/>
    <property type="match status" value="1"/>
</dbReference>
<dbReference type="Proteomes" id="UP000620156">
    <property type="component" value="Unassembled WGS sequence"/>
</dbReference>
<reference evidence="2" key="2">
    <citation type="submission" date="2020-09" db="EMBL/GenBank/DDBJ databases">
        <authorList>
            <person name="Sun Q."/>
            <person name="Ohkuma M."/>
        </authorList>
    </citation>
    <scope>NUCLEOTIDE SEQUENCE</scope>
    <source>
        <strain evidence="2">JCM 3131</strain>
    </source>
</reference>
<evidence type="ECO:0000313" key="3">
    <source>
        <dbReference type="Proteomes" id="UP000620156"/>
    </source>
</evidence>
<sequence length="142" mass="16269">MVADALSRRYALLSILDTKLLGFEYIKDLYAQDHDFGDVFNACENVAFGKFYRHNGFLFRENKLCVPICSLRELLMREAHGGGLMGHFGVAKTLGILHDHFFWPHMKRDVERICEKCITCKQAKSKLKPHGLYTPLPIPSEP</sequence>
<name>A0A918BV26_9ACTN</name>
<gene>
    <name evidence="2" type="ORF">GCM10010145_69810</name>
</gene>
<dbReference type="EMBL" id="BMQK01000097">
    <property type="protein sequence ID" value="GGQ91870.1"/>
    <property type="molecule type" value="Genomic_DNA"/>
</dbReference>
<dbReference type="Pfam" id="PF17921">
    <property type="entry name" value="Integrase_H2C2"/>
    <property type="match status" value="1"/>
</dbReference>
<protein>
    <recommendedName>
        <fullName evidence="1">Integrase zinc-binding domain-containing protein</fullName>
    </recommendedName>
</protein>
<dbReference type="PANTHER" id="PTHR35046">
    <property type="entry name" value="ZINC KNUCKLE (CCHC-TYPE) FAMILY PROTEIN"/>
    <property type="match status" value="1"/>
</dbReference>
<dbReference type="AlphaFoldDB" id="A0A918BV26"/>
<dbReference type="FunFam" id="1.10.340.70:FF:000001">
    <property type="entry name" value="Retrovirus-related Pol polyprotein from transposon gypsy-like Protein"/>
    <property type="match status" value="1"/>
</dbReference>
<organism evidence="2 3">
    <name type="scientific">Streptomyces ruber</name>
    <dbReference type="NCBI Taxonomy" id="83378"/>
    <lineage>
        <taxon>Bacteria</taxon>
        <taxon>Bacillati</taxon>
        <taxon>Actinomycetota</taxon>
        <taxon>Actinomycetes</taxon>
        <taxon>Kitasatosporales</taxon>
        <taxon>Streptomycetaceae</taxon>
        <taxon>Streptomyces</taxon>
    </lineage>
</organism>
<accession>A0A918BV26</accession>
<comment type="caution">
    <text evidence="2">The sequence shown here is derived from an EMBL/GenBank/DDBJ whole genome shotgun (WGS) entry which is preliminary data.</text>
</comment>
<reference evidence="2" key="1">
    <citation type="journal article" date="2014" name="Int. J. Syst. Evol. Microbiol.">
        <title>Complete genome sequence of Corynebacterium casei LMG S-19264T (=DSM 44701T), isolated from a smear-ripened cheese.</title>
        <authorList>
            <consortium name="US DOE Joint Genome Institute (JGI-PGF)"/>
            <person name="Walter F."/>
            <person name="Albersmeier A."/>
            <person name="Kalinowski J."/>
            <person name="Ruckert C."/>
        </authorList>
    </citation>
    <scope>NUCLEOTIDE SEQUENCE</scope>
    <source>
        <strain evidence="2">JCM 3131</strain>
    </source>
</reference>
<feature type="domain" description="Integrase zinc-binding" evidence="1">
    <location>
        <begin position="70"/>
        <end position="125"/>
    </location>
</feature>
<dbReference type="Gene3D" id="1.10.340.70">
    <property type="match status" value="1"/>
</dbReference>
<keyword evidence="3" id="KW-1185">Reference proteome</keyword>
<proteinExistence type="predicted"/>
<dbReference type="InterPro" id="IPR041588">
    <property type="entry name" value="Integrase_H2C2"/>
</dbReference>
<evidence type="ECO:0000259" key="1">
    <source>
        <dbReference type="Pfam" id="PF17921"/>
    </source>
</evidence>
<evidence type="ECO:0000313" key="2">
    <source>
        <dbReference type="EMBL" id="GGQ91870.1"/>
    </source>
</evidence>